<reference evidence="2" key="1">
    <citation type="submission" date="2023-06" db="EMBL/GenBank/DDBJ databases">
        <title>Genome-scale phylogeny and comparative genomics of the fungal order Sordariales.</title>
        <authorList>
            <consortium name="Lawrence Berkeley National Laboratory"/>
            <person name="Hensen N."/>
            <person name="Bonometti L."/>
            <person name="Westerberg I."/>
            <person name="Brannstrom I.O."/>
            <person name="Guillou S."/>
            <person name="Cros-Aarteil S."/>
            <person name="Calhoun S."/>
            <person name="Haridas S."/>
            <person name="Kuo A."/>
            <person name="Mondo S."/>
            <person name="Pangilinan J."/>
            <person name="Riley R."/>
            <person name="Labutti K."/>
            <person name="Andreopoulos B."/>
            <person name="Lipzen A."/>
            <person name="Chen C."/>
            <person name="Yanf M."/>
            <person name="Daum C."/>
            <person name="Ng V."/>
            <person name="Clum A."/>
            <person name="Steindorff A."/>
            <person name="Ohm R."/>
            <person name="Martin F."/>
            <person name="Silar P."/>
            <person name="Natvig D."/>
            <person name="Lalanne C."/>
            <person name="Gautier V."/>
            <person name="Ament-Velasquez S.L."/>
            <person name="Kruys A."/>
            <person name="Hutchinson M.I."/>
            <person name="Powell A.J."/>
            <person name="Barry K."/>
            <person name="Miller A.N."/>
            <person name="Grigoriev I.V."/>
            <person name="Debuchy R."/>
            <person name="Gladieux P."/>
            <person name="Thoren M.H."/>
            <person name="Johannesson H."/>
        </authorList>
    </citation>
    <scope>NUCLEOTIDE SEQUENCE</scope>
    <source>
        <strain evidence="2">PSN4</strain>
    </source>
</reference>
<proteinExistence type="predicted"/>
<name>A0AAJ0FE17_9PEZI</name>
<organism evidence="2 3">
    <name type="scientific">Echria macrotheca</name>
    <dbReference type="NCBI Taxonomy" id="438768"/>
    <lineage>
        <taxon>Eukaryota</taxon>
        <taxon>Fungi</taxon>
        <taxon>Dikarya</taxon>
        <taxon>Ascomycota</taxon>
        <taxon>Pezizomycotina</taxon>
        <taxon>Sordariomycetes</taxon>
        <taxon>Sordariomycetidae</taxon>
        <taxon>Sordariales</taxon>
        <taxon>Schizotheciaceae</taxon>
        <taxon>Echria</taxon>
    </lineage>
</organism>
<feature type="compositionally biased region" description="Basic and acidic residues" evidence="1">
    <location>
        <begin position="137"/>
        <end position="148"/>
    </location>
</feature>
<sequence>MSITTSCFYEGLKDPFDSSNTCQLASLDTTTTANMCHHARMIWSCGHSTWLGVFRVCSAEIEFEKGWRNEGCSVMWSHSRATYRSPKRCQKCLSKQAKTAMCVAELKERLRVLRENLDERLSGYIKPKDDDDSASDLVDHPSLDTETKELEEDMEFTDSDMDFMGSATRAEEEPQGPPEFETEPGRVAEGDDKDQFEVCIQQAPCWSINRTLMVSRSTSATTTVGP</sequence>
<accession>A0AAJ0FE17</accession>
<feature type="compositionally biased region" description="Basic and acidic residues" evidence="1">
    <location>
        <begin position="183"/>
        <end position="194"/>
    </location>
</feature>
<gene>
    <name evidence="2" type="ORF">QBC47DRAFT_374069</name>
</gene>
<comment type="caution">
    <text evidence="2">The sequence shown here is derived from an EMBL/GenBank/DDBJ whole genome shotgun (WGS) entry which is preliminary data.</text>
</comment>
<dbReference type="EMBL" id="MU839829">
    <property type="protein sequence ID" value="KAK1758249.1"/>
    <property type="molecule type" value="Genomic_DNA"/>
</dbReference>
<evidence type="ECO:0000313" key="3">
    <source>
        <dbReference type="Proteomes" id="UP001239445"/>
    </source>
</evidence>
<keyword evidence="3" id="KW-1185">Reference proteome</keyword>
<feature type="region of interest" description="Disordered" evidence="1">
    <location>
        <begin position="123"/>
        <end position="194"/>
    </location>
</feature>
<evidence type="ECO:0000256" key="1">
    <source>
        <dbReference type="SAM" id="MobiDB-lite"/>
    </source>
</evidence>
<evidence type="ECO:0000313" key="2">
    <source>
        <dbReference type="EMBL" id="KAK1758249.1"/>
    </source>
</evidence>
<dbReference type="AlphaFoldDB" id="A0AAJ0FE17"/>
<dbReference type="Proteomes" id="UP001239445">
    <property type="component" value="Unassembled WGS sequence"/>
</dbReference>
<feature type="compositionally biased region" description="Acidic residues" evidence="1">
    <location>
        <begin position="149"/>
        <end position="161"/>
    </location>
</feature>
<protein>
    <submittedName>
        <fullName evidence="2">Uncharacterized protein</fullName>
    </submittedName>
</protein>